<reference evidence="1 2" key="1">
    <citation type="journal article" date="2012" name="G3 (Bethesda)">
        <title>Pichia sorbitophila, an interspecies yeast hybrid reveals early steps of genome resolution following polyploidization.</title>
        <authorList>
            <person name="Leh Louis V."/>
            <person name="Despons L."/>
            <person name="Friedrich A."/>
            <person name="Martin T."/>
            <person name="Durrens P."/>
            <person name="Casaregola S."/>
            <person name="Neuveglise C."/>
            <person name="Fairhead C."/>
            <person name="Marck C."/>
            <person name="Cruz J.A."/>
            <person name="Straub M.L."/>
            <person name="Kugler V."/>
            <person name="Sacerdot C."/>
            <person name="Uzunov Z."/>
            <person name="Thierry A."/>
            <person name="Weiss S."/>
            <person name="Bleykasten C."/>
            <person name="De Montigny J."/>
            <person name="Jacques N."/>
            <person name="Jung P."/>
            <person name="Lemaire M."/>
            <person name="Mallet S."/>
            <person name="Morel G."/>
            <person name="Richard G.F."/>
            <person name="Sarkar A."/>
            <person name="Savel G."/>
            <person name="Schacherer J."/>
            <person name="Seret M.L."/>
            <person name="Talla E."/>
            <person name="Samson G."/>
            <person name="Jubin C."/>
            <person name="Poulain J."/>
            <person name="Vacherie B."/>
            <person name="Barbe V."/>
            <person name="Pelletier E."/>
            <person name="Sherman D.J."/>
            <person name="Westhof E."/>
            <person name="Weissenbach J."/>
            <person name="Baret P.V."/>
            <person name="Wincker P."/>
            <person name="Gaillardin C."/>
            <person name="Dujon B."/>
            <person name="Souciet J.L."/>
        </authorList>
    </citation>
    <scope>NUCLEOTIDE SEQUENCE [LARGE SCALE GENOMIC DNA]</scope>
    <source>
        <strain evidence="2">ATCC MYA-4447 / BCRC 22081 / CBS 7064 / NBRC 10061 / NRRL Y-12695</strain>
    </source>
</reference>
<organism evidence="1 2">
    <name type="scientific">Pichia sorbitophila (strain ATCC MYA-4447 / BCRC 22081 / CBS 7064 / NBRC 10061 / NRRL Y-12695)</name>
    <name type="common">Hybrid yeast</name>
    <dbReference type="NCBI Taxonomy" id="559304"/>
    <lineage>
        <taxon>Eukaryota</taxon>
        <taxon>Fungi</taxon>
        <taxon>Dikarya</taxon>
        <taxon>Ascomycota</taxon>
        <taxon>Saccharomycotina</taxon>
        <taxon>Pichiomycetes</taxon>
        <taxon>Debaryomycetaceae</taxon>
        <taxon>Millerozyma</taxon>
    </lineage>
</organism>
<dbReference type="AlphaFoldDB" id="G8Y0Y1"/>
<sequence>MGDWIKEAVPLSGPRSLFCVGHHKHRDRATVIAAIGGHRQKKEPTPSILTLRNKNKVSGDWTERRAETTTYSWYVRQPRWDSEGTAAKEIIPNLGRWCSRRELYGLRSAVCTKSHKLGTAQGSLRRNLQRQKVNQWGSKVPLGRKDCSG</sequence>
<dbReference type="EMBL" id="FO082046">
    <property type="protein sequence ID" value="CCE86484.1"/>
    <property type="molecule type" value="Genomic_DNA"/>
</dbReference>
<gene>
    <name evidence="1" type="primary">Piso0_004977</name>
    <name evidence="1" type="ORF">GNLVRS01_PISO0N05205g</name>
</gene>
<evidence type="ECO:0000313" key="2">
    <source>
        <dbReference type="Proteomes" id="UP000005222"/>
    </source>
</evidence>
<keyword evidence="2" id="KW-1185">Reference proteome</keyword>
<evidence type="ECO:0000313" key="1">
    <source>
        <dbReference type="EMBL" id="CCE86484.1"/>
    </source>
</evidence>
<protein>
    <submittedName>
        <fullName evidence="1">Piso0_004977 protein</fullName>
    </submittedName>
</protein>
<proteinExistence type="predicted"/>
<dbReference type="Proteomes" id="UP000005222">
    <property type="component" value="Chromosome N"/>
</dbReference>
<dbReference type="InParanoid" id="G8Y0Y1"/>
<name>G8Y0Y1_PICSO</name>
<dbReference type="HOGENOM" id="CLU_1750390_0_0_1"/>
<accession>G8Y0Y1</accession>